<dbReference type="Pfam" id="PF07258">
    <property type="entry name" value="COMM_domain"/>
    <property type="match status" value="1"/>
</dbReference>
<organism evidence="2 3">
    <name type="scientific">Pieris macdunnoughi</name>
    <dbReference type="NCBI Taxonomy" id="345717"/>
    <lineage>
        <taxon>Eukaryota</taxon>
        <taxon>Metazoa</taxon>
        <taxon>Ecdysozoa</taxon>
        <taxon>Arthropoda</taxon>
        <taxon>Hexapoda</taxon>
        <taxon>Insecta</taxon>
        <taxon>Pterygota</taxon>
        <taxon>Neoptera</taxon>
        <taxon>Endopterygota</taxon>
        <taxon>Lepidoptera</taxon>
        <taxon>Glossata</taxon>
        <taxon>Ditrysia</taxon>
        <taxon>Papilionoidea</taxon>
        <taxon>Pieridae</taxon>
        <taxon>Pierinae</taxon>
        <taxon>Pieris</taxon>
    </lineage>
</organism>
<accession>A0A821QM45</accession>
<dbReference type="InterPro" id="IPR037361">
    <property type="entry name" value="COMMD10"/>
</dbReference>
<comment type="caution">
    <text evidence="2">The sequence shown here is derived from an EMBL/GenBank/DDBJ whole genome shotgun (WGS) entry which is preliminary data.</text>
</comment>
<name>A0A821QM45_9NEOP</name>
<dbReference type="AlphaFoldDB" id="A0A821QM45"/>
<dbReference type="PROSITE" id="PS51269">
    <property type="entry name" value="COMM"/>
    <property type="match status" value="1"/>
</dbReference>
<sequence length="196" mass="22791">MESNWIKVSPSLSNGLTVVNALEETRFEQFLKRIVMKLKAQETDNIFSEDERKKLEKIFKVETDQLLLAIKTIIYMFKKIFKYIFMPCNLKIDLTNIGLKGEKADIFVKIWSAETNNTLTELTNKGDQFDDDPDFSWKLNAEISSIYHKKCKVPKAYLKINGARNDLEVELTHPELQSIFLQIESIQNELDNLILP</sequence>
<evidence type="ECO:0000313" key="2">
    <source>
        <dbReference type="EMBL" id="CAF4827618.1"/>
    </source>
</evidence>
<feature type="domain" description="COMM" evidence="1">
    <location>
        <begin position="131"/>
        <end position="194"/>
    </location>
</feature>
<proteinExistence type="predicted"/>
<keyword evidence="3" id="KW-1185">Reference proteome</keyword>
<dbReference type="EMBL" id="CAJOBZ010000009">
    <property type="protein sequence ID" value="CAF4827618.1"/>
    <property type="molecule type" value="Genomic_DNA"/>
</dbReference>
<gene>
    <name evidence="2" type="ORF">PMACD_LOCUS5027</name>
</gene>
<evidence type="ECO:0000259" key="1">
    <source>
        <dbReference type="PROSITE" id="PS51269"/>
    </source>
</evidence>
<dbReference type="PANTHER" id="PTHR12333">
    <property type="entry name" value="COMM DOMAIN CONTAINING PROTEIN 10"/>
    <property type="match status" value="1"/>
</dbReference>
<dbReference type="Pfam" id="PF21672">
    <property type="entry name" value="COMM_HN"/>
    <property type="match status" value="1"/>
</dbReference>
<reference evidence="2" key="1">
    <citation type="submission" date="2021-02" db="EMBL/GenBank/DDBJ databases">
        <authorList>
            <person name="Steward A R."/>
        </authorList>
    </citation>
    <scope>NUCLEOTIDE SEQUENCE</scope>
</reference>
<dbReference type="OrthoDB" id="77522at2759"/>
<dbReference type="PANTHER" id="PTHR12333:SF0">
    <property type="entry name" value="COMM DOMAIN-CONTAINING PROTEIN 10"/>
    <property type="match status" value="1"/>
</dbReference>
<dbReference type="Proteomes" id="UP000663880">
    <property type="component" value="Unassembled WGS sequence"/>
</dbReference>
<dbReference type="InterPro" id="IPR017920">
    <property type="entry name" value="COMM"/>
</dbReference>
<evidence type="ECO:0000313" key="3">
    <source>
        <dbReference type="Proteomes" id="UP000663880"/>
    </source>
</evidence>
<protein>
    <recommendedName>
        <fullName evidence="1">COMM domain-containing protein</fullName>
    </recommendedName>
</protein>